<gene>
    <name evidence="3" type="ORF">X975_05536</name>
</gene>
<proteinExistence type="predicted"/>
<dbReference type="SUPFAM" id="SSF46938">
    <property type="entry name" value="CRAL/TRIO N-terminal domain"/>
    <property type="match status" value="1"/>
</dbReference>
<feature type="non-terminal residue" evidence="3">
    <location>
        <position position="407"/>
    </location>
</feature>
<feature type="domain" description="CRAL-TRIO" evidence="1">
    <location>
        <begin position="93"/>
        <end position="268"/>
    </location>
</feature>
<evidence type="ECO:0000313" key="3">
    <source>
        <dbReference type="EMBL" id="KFM72976.1"/>
    </source>
</evidence>
<dbReference type="Gene3D" id="3.40.525.10">
    <property type="entry name" value="CRAL-TRIO lipid binding domain"/>
    <property type="match status" value="1"/>
</dbReference>
<dbReference type="GO" id="GO:0005737">
    <property type="term" value="C:cytoplasm"/>
    <property type="evidence" value="ECO:0007669"/>
    <property type="project" value="TreeGrafter"/>
</dbReference>
<dbReference type="SMART" id="SM00516">
    <property type="entry name" value="SEC14"/>
    <property type="match status" value="1"/>
</dbReference>
<dbReference type="SMART" id="SM01100">
    <property type="entry name" value="CRAL_TRIO_N"/>
    <property type="match status" value="1"/>
</dbReference>
<accession>A0A087U6I7</accession>
<name>A0A087U6I7_STEMI</name>
<dbReference type="InterPro" id="IPR051064">
    <property type="entry name" value="SEC14/CRAL-TRIO_domain"/>
</dbReference>
<dbReference type="Pfam" id="PF00650">
    <property type="entry name" value="CRAL_TRIO"/>
    <property type="match status" value="1"/>
</dbReference>
<dbReference type="Gene3D" id="2.60.120.680">
    <property type="entry name" value="GOLD domain"/>
    <property type="match status" value="1"/>
</dbReference>
<dbReference type="InterPro" id="IPR036273">
    <property type="entry name" value="CRAL/TRIO_N_dom_sf"/>
</dbReference>
<dbReference type="PANTHER" id="PTHR23324">
    <property type="entry name" value="SEC14 RELATED PROTEIN"/>
    <property type="match status" value="1"/>
</dbReference>
<dbReference type="InterPro" id="IPR001251">
    <property type="entry name" value="CRAL-TRIO_dom"/>
</dbReference>
<dbReference type="STRING" id="407821.A0A087U6I7"/>
<dbReference type="PROSITE" id="PS50866">
    <property type="entry name" value="GOLD"/>
    <property type="match status" value="1"/>
</dbReference>
<protein>
    <submittedName>
        <fullName evidence="3">SEC14-like protein 4</fullName>
    </submittedName>
</protein>
<dbReference type="SUPFAM" id="SSF101576">
    <property type="entry name" value="Supernatant protein factor (SPF), C-terminal domain"/>
    <property type="match status" value="1"/>
</dbReference>
<keyword evidence="4" id="KW-1185">Reference proteome</keyword>
<organism evidence="3 4">
    <name type="scientific">Stegodyphus mimosarum</name>
    <name type="common">African social velvet spider</name>
    <dbReference type="NCBI Taxonomy" id="407821"/>
    <lineage>
        <taxon>Eukaryota</taxon>
        <taxon>Metazoa</taxon>
        <taxon>Ecdysozoa</taxon>
        <taxon>Arthropoda</taxon>
        <taxon>Chelicerata</taxon>
        <taxon>Arachnida</taxon>
        <taxon>Araneae</taxon>
        <taxon>Araneomorphae</taxon>
        <taxon>Entelegynae</taxon>
        <taxon>Eresoidea</taxon>
        <taxon>Eresidae</taxon>
        <taxon>Stegodyphus</taxon>
    </lineage>
</organism>
<evidence type="ECO:0000259" key="2">
    <source>
        <dbReference type="PROSITE" id="PS50866"/>
    </source>
</evidence>
<evidence type="ECO:0000313" key="4">
    <source>
        <dbReference type="Proteomes" id="UP000054359"/>
    </source>
</evidence>
<dbReference type="OrthoDB" id="1434354at2759"/>
<sequence length="407" mass="46710">MENMNGINEIIKSDEDIKNANGISICDEEREKIQLLRERVSDILEPEKYENDLYLRKWLIARSFDVEKAEDMLKKHVRFMKVNGLDKIDENYVPPEVSKYFLTTMLGYDNEGSIVRILHLGGSDIKGLALSMSKLDSMKVAVYTIKSDLLRQKRERVNGLPLCDKQVYILDLQGLSWKSVIHTTVVERAFMLLKTYEANYPESLKVAYLVNAPSFFSFIYNWLKSFLPESILSKVEILSPDEVPAALTKKIDPSILPACLGGTKIDPDGNPECPSLYEKPMGATIPENMMLTNQFHLLKEDKSAEKTVVENRSAFRIENLITEPNSILKWDFQTTQYDIRVGLNYKPDKASEFEEIIPLHRVESHRIPESGSFSCQNAGIYEIVFDNTYSWINKKELIYKITLSLPE</sequence>
<dbReference type="InterPro" id="IPR009038">
    <property type="entry name" value="GOLD_dom"/>
</dbReference>
<dbReference type="OMA" id="CDKQVYI"/>
<dbReference type="PANTHER" id="PTHR23324:SF83">
    <property type="entry name" value="SEC14-LIKE PROTEIN 2"/>
    <property type="match status" value="1"/>
</dbReference>
<dbReference type="PROSITE" id="PS50191">
    <property type="entry name" value="CRAL_TRIO"/>
    <property type="match status" value="1"/>
</dbReference>
<reference evidence="3 4" key="1">
    <citation type="submission" date="2013-11" db="EMBL/GenBank/DDBJ databases">
        <title>Genome sequencing of Stegodyphus mimosarum.</title>
        <authorList>
            <person name="Bechsgaard J."/>
        </authorList>
    </citation>
    <scope>NUCLEOTIDE SEQUENCE [LARGE SCALE GENOMIC DNA]</scope>
</reference>
<dbReference type="EMBL" id="KK118452">
    <property type="protein sequence ID" value="KFM72976.1"/>
    <property type="molecule type" value="Genomic_DNA"/>
</dbReference>
<dbReference type="CDD" id="cd00170">
    <property type="entry name" value="SEC14"/>
    <property type="match status" value="1"/>
</dbReference>
<feature type="domain" description="GOLD" evidence="2">
    <location>
        <begin position="301"/>
        <end position="403"/>
    </location>
</feature>
<dbReference type="InterPro" id="IPR036598">
    <property type="entry name" value="GOLD_dom_sf"/>
</dbReference>
<dbReference type="Proteomes" id="UP000054359">
    <property type="component" value="Unassembled WGS sequence"/>
</dbReference>
<dbReference type="AlphaFoldDB" id="A0A087U6I7"/>
<evidence type="ECO:0000259" key="1">
    <source>
        <dbReference type="PROSITE" id="PS50191"/>
    </source>
</evidence>
<dbReference type="SUPFAM" id="SSF52087">
    <property type="entry name" value="CRAL/TRIO domain"/>
    <property type="match status" value="1"/>
</dbReference>
<dbReference type="InterPro" id="IPR036865">
    <property type="entry name" value="CRAL-TRIO_dom_sf"/>
</dbReference>
<dbReference type="InterPro" id="IPR011074">
    <property type="entry name" value="CRAL/TRIO_N_dom"/>
</dbReference>